<accession>A0ABY9X1P4</accession>
<evidence type="ECO:0000313" key="2">
    <source>
        <dbReference type="EMBL" id="WNG49324.1"/>
    </source>
</evidence>
<dbReference type="InterPro" id="IPR036457">
    <property type="entry name" value="PPM-type-like_dom_sf"/>
</dbReference>
<dbReference type="PANTHER" id="PTHR47992">
    <property type="entry name" value="PROTEIN PHOSPHATASE"/>
    <property type="match status" value="1"/>
</dbReference>
<reference evidence="2 3" key="1">
    <citation type="submission" date="2019-08" db="EMBL/GenBank/DDBJ databases">
        <title>Archangium and Cystobacter genomes.</title>
        <authorList>
            <person name="Chen I.-C.K."/>
            <person name="Wielgoss S."/>
        </authorList>
    </citation>
    <scope>NUCLEOTIDE SEQUENCE [LARGE SCALE GENOMIC DNA]</scope>
    <source>
        <strain evidence="2 3">Cbm 6</strain>
    </source>
</reference>
<evidence type="ECO:0000259" key="1">
    <source>
        <dbReference type="PROSITE" id="PS51746"/>
    </source>
</evidence>
<dbReference type="Gene3D" id="3.60.40.10">
    <property type="entry name" value="PPM-type phosphatase domain"/>
    <property type="match status" value="1"/>
</dbReference>
<dbReference type="SMART" id="SM00332">
    <property type="entry name" value="PP2Cc"/>
    <property type="match status" value="1"/>
</dbReference>
<organism evidence="2 3">
    <name type="scientific">Archangium minus</name>
    <dbReference type="NCBI Taxonomy" id="83450"/>
    <lineage>
        <taxon>Bacteria</taxon>
        <taxon>Pseudomonadati</taxon>
        <taxon>Myxococcota</taxon>
        <taxon>Myxococcia</taxon>
        <taxon>Myxococcales</taxon>
        <taxon>Cystobacterineae</taxon>
        <taxon>Archangiaceae</taxon>
        <taxon>Archangium</taxon>
    </lineage>
</organism>
<dbReference type="SMART" id="SM00331">
    <property type="entry name" value="PP2C_SIG"/>
    <property type="match status" value="1"/>
</dbReference>
<dbReference type="Proteomes" id="UP001611383">
    <property type="component" value="Chromosome"/>
</dbReference>
<feature type="domain" description="PPM-type phosphatase" evidence="1">
    <location>
        <begin position="17"/>
        <end position="263"/>
    </location>
</feature>
<dbReference type="EMBL" id="CP043494">
    <property type="protein sequence ID" value="WNG49324.1"/>
    <property type="molecule type" value="Genomic_DNA"/>
</dbReference>
<dbReference type="InterPro" id="IPR001932">
    <property type="entry name" value="PPM-type_phosphatase-like_dom"/>
</dbReference>
<dbReference type="InterPro" id="IPR015655">
    <property type="entry name" value="PP2C"/>
</dbReference>
<sequence>MSRTAGQTAAPRMKVVSAGLTDVGRKRNHNEDSFLIDDELQLYVVADGMGGHAGGGTASRIAVETIDKELRRARDSRDNPFVTSPNLQDALLPDALRSAVEKACLAIFTTAQEDPRLSGMGTTVISLVVRDNHAFFAHVGDSRAYLVRGALIQQISEDHSLVNEQIKAGMITPEEAKHSRYKNIITRSVGFEEEVQVDVMGVVAEAGDVFLLCSDGLANMVEDREIHEVVQATSNLADIPKRLIDLANERGGDDNISVIVVQMTA</sequence>
<dbReference type="CDD" id="cd00143">
    <property type="entry name" value="PP2Cc"/>
    <property type="match status" value="1"/>
</dbReference>
<evidence type="ECO:0000313" key="3">
    <source>
        <dbReference type="Proteomes" id="UP001611383"/>
    </source>
</evidence>
<proteinExistence type="predicted"/>
<keyword evidence="3" id="KW-1185">Reference proteome</keyword>
<name>A0ABY9X1P4_9BACT</name>
<gene>
    <name evidence="2" type="ORF">F0U60_38290</name>
</gene>
<dbReference type="PROSITE" id="PS51746">
    <property type="entry name" value="PPM_2"/>
    <property type="match status" value="1"/>
</dbReference>
<dbReference type="Pfam" id="PF13672">
    <property type="entry name" value="PP2C_2"/>
    <property type="match status" value="1"/>
</dbReference>
<protein>
    <submittedName>
        <fullName evidence="2">Stp1/IreP family PP2C-type Ser/Thr phosphatase</fullName>
    </submittedName>
</protein>
<dbReference type="NCBIfam" id="NF033484">
    <property type="entry name" value="Stp1_PP2C_phos"/>
    <property type="match status" value="1"/>
</dbReference>
<dbReference type="SUPFAM" id="SSF81606">
    <property type="entry name" value="PP2C-like"/>
    <property type="match status" value="1"/>
</dbReference>